<dbReference type="EMBL" id="GBRH01265714">
    <property type="protein sequence ID" value="JAD32181.1"/>
    <property type="molecule type" value="Transcribed_RNA"/>
</dbReference>
<accession>A0A0A8Z056</accession>
<feature type="region of interest" description="Disordered" evidence="1">
    <location>
        <begin position="42"/>
        <end position="74"/>
    </location>
</feature>
<name>A0A0A8Z056_ARUDO</name>
<reference evidence="2" key="2">
    <citation type="journal article" date="2015" name="Data Brief">
        <title>Shoot transcriptome of the giant reed, Arundo donax.</title>
        <authorList>
            <person name="Barrero R.A."/>
            <person name="Guerrero F.D."/>
            <person name="Moolhuijzen P."/>
            <person name="Goolsby J.A."/>
            <person name="Tidwell J."/>
            <person name="Bellgard S.E."/>
            <person name="Bellgard M.I."/>
        </authorList>
    </citation>
    <scope>NUCLEOTIDE SEQUENCE</scope>
    <source>
        <tissue evidence="2">Shoot tissue taken approximately 20 cm above the soil surface</tissue>
    </source>
</reference>
<organism evidence="2">
    <name type="scientific">Arundo donax</name>
    <name type="common">Giant reed</name>
    <name type="synonym">Donax arundinaceus</name>
    <dbReference type="NCBI Taxonomy" id="35708"/>
    <lineage>
        <taxon>Eukaryota</taxon>
        <taxon>Viridiplantae</taxon>
        <taxon>Streptophyta</taxon>
        <taxon>Embryophyta</taxon>
        <taxon>Tracheophyta</taxon>
        <taxon>Spermatophyta</taxon>
        <taxon>Magnoliopsida</taxon>
        <taxon>Liliopsida</taxon>
        <taxon>Poales</taxon>
        <taxon>Poaceae</taxon>
        <taxon>PACMAD clade</taxon>
        <taxon>Arundinoideae</taxon>
        <taxon>Arundineae</taxon>
        <taxon>Arundo</taxon>
    </lineage>
</organism>
<reference evidence="2" key="1">
    <citation type="submission" date="2014-09" db="EMBL/GenBank/DDBJ databases">
        <authorList>
            <person name="Magalhaes I.L.F."/>
            <person name="Oliveira U."/>
            <person name="Santos F.R."/>
            <person name="Vidigal T.H.D.A."/>
            <person name="Brescovit A.D."/>
            <person name="Santos A.J."/>
        </authorList>
    </citation>
    <scope>NUCLEOTIDE SEQUENCE</scope>
    <source>
        <tissue evidence="2">Shoot tissue taken approximately 20 cm above the soil surface</tissue>
    </source>
</reference>
<feature type="compositionally biased region" description="Polar residues" evidence="1">
    <location>
        <begin position="47"/>
        <end position="61"/>
    </location>
</feature>
<protein>
    <submittedName>
        <fullName evidence="2">Uncharacterized protein</fullName>
    </submittedName>
</protein>
<evidence type="ECO:0000256" key="1">
    <source>
        <dbReference type="SAM" id="MobiDB-lite"/>
    </source>
</evidence>
<feature type="region of interest" description="Disordered" evidence="1">
    <location>
        <begin position="1"/>
        <end position="28"/>
    </location>
</feature>
<evidence type="ECO:0000313" key="2">
    <source>
        <dbReference type="EMBL" id="JAD32181.1"/>
    </source>
</evidence>
<proteinExistence type="predicted"/>
<feature type="compositionally biased region" description="Low complexity" evidence="1">
    <location>
        <begin position="1"/>
        <end position="17"/>
    </location>
</feature>
<sequence>MVSPPSSGRPSLRRQSSWRTRRNLRGSTRVTELNQPHRTWIPATAQGRPSTPHRFSTSTLYAGTPLGSDDACAW</sequence>
<dbReference type="AlphaFoldDB" id="A0A0A8Z056"/>